<proteinExistence type="predicted"/>
<evidence type="ECO:0000256" key="1">
    <source>
        <dbReference type="SAM" id="MobiDB-lite"/>
    </source>
</evidence>
<gene>
    <name evidence="2" type="ORF">RHSIM_Rhsim03G0025200</name>
</gene>
<feature type="region of interest" description="Disordered" evidence="1">
    <location>
        <begin position="1"/>
        <end position="43"/>
    </location>
</feature>
<accession>A0A834H9W3</accession>
<dbReference type="Proteomes" id="UP000626092">
    <property type="component" value="Unassembled WGS sequence"/>
</dbReference>
<comment type="caution">
    <text evidence="2">The sequence shown here is derived from an EMBL/GenBank/DDBJ whole genome shotgun (WGS) entry which is preliminary data.</text>
</comment>
<dbReference type="EMBL" id="WJXA01000003">
    <property type="protein sequence ID" value="KAF7149178.1"/>
    <property type="molecule type" value="Genomic_DNA"/>
</dbReference>
<sequence length="103" mass="11588">MEIGTNKEGDGGPLRKREVQGDKKVGREKQGPMGEESYRGHPGITLTESLGFVEHNNRVSPAMGNTEICHQVRAQFIIKWGYKHLMAVFWVVTVLRSLVSMHL</sequence>
<protein>
    <submittedName>
        <fullName evidence="2">Uncharacterized protein</fullName>
    </submittedName>
</protein>
<dbReference type="AlphaFoldDB" id="A0A834H9W3"/>
<reference evidence="2" key="1">
    <citation type="submission" date="2019-11" db="EMBL/GenBank/DDBJ databases">
        <authorList>
            <person name="Liu Y."/>
            <person name="Hou J."/>
            <person name="Li T.-Q."/>
            <person name="Guan C.-H."/>
            <person name="Wu X."/>
            <person name="Wu H.-Z."/>
            <person name="Ling F."/>
            <person name="Zhang R."/>
            <person name="Shi X.-G."/>
            <person name="Ren J.-P."/>
            <person name="Chen E.-F."/>
            <person name="Sun J.-M."/>
        </authorList>
    </citation>
    <scope>NUCLEOTIDE SEQUENCE</scope>
    <source>
        <strain evidence="2">Adult_tree_wgs_1</strain>
        <tissue evidence="2">Leaves</tissue>
    </source>
</reference>
<organism evidence="2 3">
    <name type="scientific">Rhododendron simsii</name>
    <name type="common">Sims's rhododendron</name>
    <dbReference type="NCBI Taxonomy" id="118357"/>
    <lineage>
        <taxon>Eukaryota</taxon>
        <taxon>Viridiplantae</taxon>
        <taxon>Streptophyta</taxon>
        <taxon>Embryophyta</taxon>
        <taxon>Tracheophyta</taxon>
        <taxon>Spermatophyta</taxon>
        <taxon>Magnoliopsida</taxon>
        <taxon>eudicotyledons</taxon>
        <taxon>Gunneridae</taxon>
        <taxon>Pentapetalae</taxon>
        <taxon>asterids</taxon>
        <taxon>Ericales</taxon>
        <taxon>Ericaceae</taxon>
        <taxon>Ericoideae</taxon>
        <taxon>Rhodoreae</taxon>
        <taxon>Rhododendron</taxon>
    </lineage>
</organism>
<keyword evidence="3" id="KW-1185">Reference proteome</keyword>
<feature type="compositionally biased region" description="Basic and acidic residues" evidence="1">
    <location>
        <begin position="1"/>
        <end position="30"/>
    </location>
</feature>
<evidence type="ECO:0000313" key="3">
    <source>
        <dbReference type="Proteomes" id="UP000626092"/>
    </source>
</evidence>
<evidence type="ECO:0000313" key="2">
    <source>
        <dbReference type="EMBL" id="KAF7149178.1"/>
    </source>
</evidence>
<dbReference type="OrthoDB" id="1654731at2759"/>
<name>A0A834H9W3_RHOSS</name>